<dbReference type="GO" id="GO:0000027">
    <property type="term" value="P:ribosomal large subunit assembly"/>
    <property type="evidence" value="ECO:0007669"/>
    <property type="project" value="TreeGrafter"/>
</dbReference>
<dbReference type="Gene3D" id="3.40.50.300">
    <property type="entry name" value="P-loop containing nucleotide triphosphate hydrolases"/>
    <property type="match status" value="1"/>
</dbReference>
<dbReference type="Pfam" id="PF07728">
    <property type="entry name" value="AAA_5"/>
    <property type="match status" value="1"/>
</dbReference>
<reference evidence="5 6" key="1">
    <citation type="journal article" date="2016" name="Nat. Commun.">
        <title>Thousands of microbial genomes shed light on interconnected biogeochemical processes in an aquifer system.</title>
        <authorList>
            <person name="Anantharaman K."/>
            <person name="Brown C.T."/>
            <person name="Hug L.A."/>
            <person name="Sharon I."/>
            <person name="Castelle C.J."/>
            <person name="Probst A.J."/>
            <person name="Thomas B.C."/>
            <person name="Singh A."/>
            <person name="Wilkins M.J."/>
            <person name="Karaoz U."/>
            <person name="Brodie E.L."/>
            <person name="Williams K.H."/>
            <person name="Hubbard S.S."/>
            <person name="Banfield J.F."/>
        </authorList>
    </citation>
    <scope>NUCLEOTIDE SEQUENCE [LARGE SCALE GENOMIC DNA]</scope>
</reference>
<organism evidence="5 6">
    <name type="scientific">Candidatus Magasanikbacteria bacterium RIFOXYB1_FULL_40_15</name>
    <dbReference type="NCBI Taxonomy" id="1798697"/>
    <lineage>
        <taxon>Bacteria</taxon>
        <taxon>Candidatus Magasanikiibacteriota</taxon>
    </lineage>
</organism>
<comment type="caution">
    <text evidence="5">The sequence shown here is derived from an EMBL/GenBank/DDBJ whole genome shotgun (WGS) entry which is preliminary data.</text>
</comment>
<protein>
    <recommendedName>
        <fullName evidence="4">ATPase dynein-related AAA domain-containing protein</fullName>
    </recommendedName>
</protein>
<evidence type="ECO:0000259" key="4">
    <source>
        <dbReference type="Pfam" id="PF07728"/>
    </source>
</evidence>
<dbReference type="InterPro" id="IPR011704">
    <property type="entry name" value="ATPase_dyneun-rel_AAA"/>
</dbReference>
<keyword evidence="2" id="KW-0067">ATP-binding</keyword>
<name>A0A1F6NGR7_9BACT</name>
<dbReference type="EMBL" id="MFQS01000020">
    <property type="protein sequence ID" value="OGH83127.1"/>
    <property type="molecule type" value="Genomic_DNA"/>
</dbReference>
<accession>A0A1F6NGR7</accession>
<feature type="domain" description="ATPase dynein-related AAA" evidence="4">
    <location>
        <begin position="180"/>
        <end position="279"/>
    </location>
</feature>
<dbReference type="PANTHER" id="PTHR48103:SF2">
    <property type="entry name" value="MIDASIN"/>
    <property type="match status" value="1"/>
</dbReference>
<dbReference type="STRING" id="1798697.A2373_01780"/>
<dbReference type="GO" id="GO:0016887">
    <property type="term" value="F:ATP hydrolysis activity"/>
    <property type="evidence" value="ECO:0007669"/>
    <property type="project" value="InterPro"/>
</dbReference>
<dbReference type="SUPFAM" id="SSF52540">
    <property type="entry name" value="P-loop containing nucleoside triphosphate hydrolases"/>
    <property type="match status" value="1"/>
</dbReference>
<gene>
    <name evidence="5" type="ORF">A2373_01780</name>
</gene>
<sequence length="779" mass="88196">MSETRRPSEFITTMEERKPRRSIEITPESVKIAGVEIERSPEAGPRVPPAERFANFSEDEFSLNMLQTIAKSASLDQPLLLEGEAAVGKSYTIEYLAHLCNKEVYRMSLNGQTDTTDLIGKWVPRTETVRKKIESLLKNPDQCKNEKARQLIEAKMGIKRTGKKEDAPEQAEPATGFTKEELEMIATLEGVEVPEGDWVWQDGDIPKQMKNGAWSVLDEVNTCEPQILVRLNALLEKGGQLVLSEDGSKVVERDEGFRLFATVNPPGGRYKGRIPLSAEWISRWNYQNMGELPKEVRALRLMVADGVPTPEIKSDRINTVQNEEIPAEKTLADYFGVEWVRDLYTKYAEFSDKAREMLRKGEIAKDQTQTFDFDQRDDWRFREYIRKFYEPGKMKKTIQDAIIYGFANKCKSLTDRKKIMDLVKLINVAEPKSQATSEQDEIEDAEMTQKLESIKKELGGMVLPKGHRDIMLNKETGVPEFAGRFVGLQEHLDERGKRYGVIAPVLDAPEIPKGFTLEHTRAMSEIFGKNNLEPMNAPSADQIDDKYLAMMYPTKQSDEDKTSGLINKRGDWWAKTADAAFTISEKEEEASGGKKKRATFGELYVASMKSEAARLGGSLFFTESIQKPNYKDGTQQYGTTEGIEMDKDPLLPIIQEVFGDKANRFNLTWDQITNELLPKVKEKIQNEFVGKRITVPNFEVILTPALVSNLQTTLNHPENSQTNTYEWTSTILSKQDETDSGYRLLVGDSGSGGAGCVDGALREYRWDNRGFRLSVVFEK</sequence>
<dbReference type="Proteomes" id="UP000176300">
    <property type="component" value="Unassembled WGS sequence"/>
</dbReference>
<feature type="region of interest" description="Disordered" evidence="3">
    <location>
        <begin position="1"/>
        <end position="21"/>
    </location>
</feature>
<dbReference type="GO" id="GO:0005524">
    <property type="term" value="F:ATP binding"/>
    <property type="evidence" value="ECO:0007669"/>
    <property type="project" value="UniProtKB-KW"/>
</dbReference>
<dbReference type="AlphaFoldDB" id="A0A1F6NGR7"/>
<evidence type="ECO:0000256" key="1">
    <source>
        <dbReference type="ARBA" id="ARBA00022741"/>
    </source>
</evidence>
<dbReference type="PANTHER" id="PTHR48103">
    <property type="entry name" value="MIDASIN-RELATED"/>
    <property type="match status" value="1"/>
</dbReference>
<dbReference type="InterPro" id="IPR027417">
    <property type="entry name" value="P-loop_NTPase"/>
</dbReference>
<proteinExistence type="predicted"/>
<evidence type="ECO:0000313" key="5">
    <source>
        <dbReference type="EMBL" id="OGH83127.1"/>
    </source>
</evidence>
<evidence type="ECO:0000313" key="6">
    <source>
        <dbReference type="Proteomes" id="UP000176300"/>
    </source>
</evidence>
<dbReference type="GO" id="GO:0030687">
    <property type="term" value="C:preribosome, large subunit precursor"/>
    <property type="evidence" value="ECO:0007669"/>
    <property type="project" value="TreeGrafter"/>
</dbReference>
<evidence type="ECO:0000256" key="3">
    <source>
        <dbReference type="SAM" id="MobiDB-lite"/>
    </source>
</evidence>
<keyword evidence="1" id="KW-0547">Nucleotide-binding</keyword>
<evidence type="ECO:0000256" key="2">
    <source>
        <dbReference type="ARBA" id="ARBA00022840"/>
    </source>
</evidence>